<evidence type="ECO:0000256" key="1">
    <source>
        <dbReference type="SAM" id="MobiDB-lite"/>
    </source>
</evidence>
<proteinExistence type="predicted"/>
<dbReference type="AlphaFoldDB" id="A0A438GC02"/>
<dbReference type="Proteomes" id="UP000288805">
    <property type="component" value="Unassembled WGS sequence"/>
</dbReference>
<organism evidence="2 3">
    <name type="scientific">Vitis vinifera</name>
    <name type="common">Grape</name>
    <dbReference type="NCBI Taxonomy" id="29760"/>
    <lineage>
        <taxon>Eukaryota</taxon>
        <taxon>Viridiplantae</taxon>
        <taxon>Streptophyta</taxon>
        <taxon>Embryophyta</taxon>
        <taxon>Tracheophyta</taxon>
        <taxon>Spermatophyta</taxon>
        <taxon>Magnoliopsida</taxon>
        <taxon>eudicotyledons</taxon>
        <taxon>Gunneridae</taxon>
        <taxon>Pentapetalae</taxon>
        <taxon>rosids</taxon>
        <taxon>Vitales</taxon>
        <taxon>Vitaceae</taxon>
        <taxon>Viteae</taxon>
        <taxon>Vitis</taxon>
    </lineage>
</organism>
<reference evidence="2 3" key="1">
    <citation type="journal article" date="2018" name="PLoS Genet.">
        <title>Population sequencing reveals clonal diversity and ancestral inbreeding in the grapevine cultivar Chardonnay.</title>
        <authorList>
            <person name="Roach M.J."/>
            <person name="Johnson D.L."/>
            <person name="Bohlmann J."/>
            <person name="van Vuuren H.J."/>
            <person name="Jones S.J."/>
            <person name="Pretorius I.S."/>
            <person name="Schmidt S.A."/>
            <person name="Borneman A.R."/>
        </authorList>
    </citation>
    <scope>NUCLEOTIDE SEQUENCE [LARGE SCALE GENOMIC DNA]</scope>
    <source>
        <strain evidence="3">cv. Chardonnay</strain>
        <tissue evidence="2">Leaf</tissue>
    </source>
</reference>
<feature type="region of interest" description="Disordered" evidence="1">
    <location>
        <begin position="152"/>
        <end position="210"/>
    </location>
</feature>
<comment type="caution">
    <text evidence="2">The sequence shown here is derived from an EMBL/GenBank/DDBJ whole genome shotgun (WGS) entry which is preliminary data.</text>
</comment>
<name>A0A438GC02_VITVI</name>
<protein>
    <submittedName>
        <fullName evidence="2">Uncharacterized protein</fullName>
    </submittedName>
</protein>
<evidence type="ECO:0000313" key="3">
    <source>
        <dbReference type="Proteomes" id="UP000288805"/>
    </source>
</evidence>
<sequence length="210" mass="23800">MTTHRVRDPNVIHFTIDGRHGILGAIHITEACTFHMSLNELPPGMFLLDVVLRSNIFPLQHMVHKNKLQRADVIPLLFPRLLCHTLEHLGYSSEPQLECRRICREIFTLDKWNHMTTYVAPPRAPTRPAHPEIPQDEQPQQIHQNLGILSPLEHDMLGPSEPTDPSQEAPPVEQTVPHEETTTIEVETLIQSTQTTTTEPSSPHDPPTTT</sequence>
<feature type="compositionally biased region" description="Low complexity" evidence="1">
    <location>
        <begin position="183"/>
        <end position="201"/>
    </location>
</feature>
<evidence type="ECO:0000313" key="2">
    <source>
        <dbReference type="EMBL" id="RVW69698.1"/>
    </source>
</evidence>
<dbReference type="EMBL" id="QGNW01000486">
    <property type="protein sequence ID" value="RVW69698.1"/>
    <property type="molecule type" value="Genomic_DNA"/>
</dbReference>
<gene>
    <name evidence="2" type="ORF">CK203_062068</name>
</gene>
<accession>A0A438GC02</accession>